<organism evidence="10 11">
    <name type="scientific">Agitococcus lubricus</name>
    <dbReference type="NCBI Taxonomy" id="1077255"/>
    <lineage>
        <taxon>Bacteria</taxon>
        <taxon>Pseudomonadati</taxon>
        <taxon>Pseudomonadota</taxon>
        <taxon>Gammaproteobacteria</taxon>
        <taxon>Moraxellales</taxon>
        <taxon>Moraxellaceae</taxon>
        <taxon>Agitococcus</taxon>
    </lineage>
</organism>
<keyword evidence="6 9" id="KW-0408">Iron</keyword>
<protein>
    <recommendedName>
        <fullName evidence="9">3-demethoxyubiquinol 3-hydroxylase</fullName>
        <shortName evidence="9">DMQ hydroxylase</shortName>
        <ecNumber evidence="9">1.14.99.60</ecNumber>
    </recommendedName>
    <alternativeName>
        <fullName evidence="9">2-nonaprenyl-3-methyl-6-methoxy-1,4-benzoquinol hydroxylase</fullName>
    </alternativeName>
</protein>
<keyword evidence="4 9" id="KW-0479">Metal-binding</keyword>
<feature type="binding site" evidence="9">
    <location>
        <position position="178"/>
    </location>
    <ligand>
        <name>Fe cation</name>
        <dbReference type="ChEBI" id="CHEBI:24875"/>
        <label>2</label>
    </ligand>
</feature>
<comment type="catalytic activity">
    <reaction evidence="9">
        <text>a 5-methoxy-2-methyl-3-(all-trans-polyprenyl)benzene-1,4-diol + AH2 + O2 = a 3-demethylubiquinol + A + H2O</text>
        <dbReference type="Rhea" id="RHEA:50908"/>
        <dbReference type="Rhea" id="RHEA-COMP:10859"/>
        <dbReference type="Rhea" id="RHEA-COMP:10914"/>
        <dbReference type="ChEBI" id="CHEBI:13193"/>
        <dbReference type="ChEBI" id="CHEBI:15377"/>
        <dbReference type="ChEBI" id="CHEBI:15379"/>
        <dbReference type="ChEBI" id="CHEBI:17499"/>
        <dbReference type="ChEBI" id="CHEBI:84167"/>
        <dbReference type="ChEBI" id="CHEBI:84422"/>
        <dbReference type="EC" id="1.14.99.60"/>
    </reaction>
</comment>
<gene>
    <name evidence="9" type="primary">coq7</name>
    <name evidence="10" type="ORF">C8N29_10492</name>
</gene>
<feature type="binding site" evidence="9">
    <location>
        <position position="91"/>
    </location>
    <ligand>
        <name>Fe cation</name>
        <dbReference type="ChEBI" id="CHEBI:24875"/>
        <label>1</label>
    </ligand>
</feature>
<keyword evidence="7 9" id="KW-0503">Monooxygenase</keyword>
<comment type="similarity">
    <text evidence="9">Belongs to the COQ7 family.</text>
</comment>
<evidence type="ECO:0000256" key="4">
    <source>
        <dbReference type="ARBA" id="ARBA00022723"/>
    </source>
</evidence>
<dbReference type="SUPFAM" id="SSF47240">
    <property type="entry name" value="Ferritin-like"/>
    <property type="match status" value="1"/>
</dbReference>
<dbReference type="HAMAP" id="MF_01658">
    <property type="entry name" value="COQ7"/>
    <property type="match status" value="1"/>
</dbReference>
<comment type="subcellular location">
    <subcellularLocation>
        <location evidence="9">Cell membrane</location>
        <topology evidence="9">Peripheral membrane protein</topology>
    </subcellularLocation>
</comment>
<dbReference type="EMBL" id="QAON01000004">
    <property type="protein sequence ID" value="PTQ90054.1"/>
    <property type="molecule type" value="Genomic_DNA"/>
</dbReference>
<dbReference type="UniPathway" id="UPA00232"/>
<dbReference type="InterPro" id="IPR011566">
    <property type="entry name" value="Ubq_synth_Coq7"/>
</dbReference>
<sequence>MRRYSLADRLIGHVDQVVRTLTPQTQPALRANPAQRIENPALNTQQQSVVAGLMRVNHTGEVCAQALYHGQALTAKLATVRQDMEQAALEEQDHLAWCEDRLRELNSQPSLLNPLWYGLSFGIGALAGIAGDKWSLGFVAETEKQVCAHLTAHMQQLPSEDHKTHAILQQMHSDEDHHRQQALAAGGVTLPPPVQQMMQAMSKVMTKTSYYV</sequence>
<dbReference type="NCBIfam" id="NF033656">
    <property type="entry name" value="DMQ_monoox_COQ7"/>
    <property type="match status" value="1"/>
</dbReference>
<dbReference type="Proteomes" id="UP000244223">
    <property type="component" value="Unassembled WGS sequence"/>
</dbReference>
<dbReference type="InterPro" id="IPR047809">
    <property type="entry name" value="COQ7_proteobact"/>
</dbReference>
<comment type="cofactor">
    <cofactor evidence="9">
        <name>Fe cation</name>
        <dbReference type="ChEBI" id="CHEBI:24875"/>
    </cofactor>
    <text evidence="9">Binds 2 iron ions per subunit.</text>
</comment>
<reference evidence="10 11" key="1">
    <citation type="submission" date="2018-04" db="EMBL/GenBank/DDBJ databases">
        <title>Genomic Encyclopedia of Archaeal and Bacterial Type Strains, Phase II (KMG-II): from individual species to whole genera.</title>
        <authorList>
            <person name="Goeker M."/>
        </authorList>
    </citation>
    <scope>NUCLEOTIDE SEQUENCE [LARGE SCALE GENOMIC DNA]</scope>
    <source>
        <strain evidence="10 11">DSM 5822</strain>
    </source>
</reference>
<comment type="function">
    <text evidence="9">Catalyzes the hydroxylation of 2-nonaprenyl-3-methyl-6-methoxy-1,4-benzoquinol during ubiquinone biosynthesis.</text>
</comment>
<keyword evidence="3 9" id="KW-0831">Ubiquinone biosynthesis</keyword>
<evidence type="ECO:0000256" key="7">
    <source>
        <dbReference type="ARBA" id="ARBA00023033"/>
    </source>
</evidence>
<dbReference type="Gene3D" id="1.20.1260.10">
    <property type="match status" value="1"/>
</dbReference>
<feature type="binding site" evidence="9">
    <location>
        <position position="143"/>
    </location>
    <ligand>
        <name>Fe cation</name>
        <dbReference type="ChEBI" id="CHEBI:24875"/>
        <label>2</label>
    </ligand>
</feature>
<dbReference type="EC" id="1.14.99.60" evidence="9"/>
<dbReference type="PANTHER" id="PTHR11237">
    <property type="entry name" value="COENZYME Q10 BIOSYNTHESIS PROTEIN 7"/>
    <property type="match status" value="1"/>
</dbReference>
<dbReference type="PANTHER" id="PTHR11237:SF4">
    <property type="entry name" value="5-DEMETHOXYUBIQUINONE HYDROXYLASE, MITOCHONDRIAL"/>
    <property type="match status" value="1"/>
</dbReference>
<dbReference type="CDD" id="cd01042">
    <property type="entry name" value="DMQH"/>
    <property type="match status" value="1"/>
</dbReference>
<comment type="caution">
    <text evidence="10">The sequence shown here is derived from an EMBL/GenBank/DDBJ whole genome shotgun (WGS) entry which is preliminary data.</text>
</comment>
<dbReference type="AlphaFoldDB" id="A0A2T5J141"/>
<evidence type="ECO:0000313" key="10">
    <source>
        <dbReference type="EMBL" id="PTQ90054.1"/>
    </source>
</evidence>
<keyword evidence="11" id="KW-1185">Reference proteome</keyword>
<evidence type="ECO:0000256" key="2">
    <source>
        <dbReference type="ARBA" id="ARBA00022475"/>
    </source>
</evidence>
<evidence type="ECO:0000256" key="5">
    <source>
        <dbReference type="ARBA" id="ARBA00023002"/>
    </source>
</evidence>
<evidence type="ECO:0000256" key="1">
    <source>
        <dbReference type="ARBA" id="ARBA00004749"/>
    </source>
</evidence>
<name>A0A2T5J141_9GAMM</name>
<dbReference type="GO" id="GO:0008682">
    <property type="term" value="F:3-demethoxyubiquinol 3-hydroxylase activity"/>
    <property type="evidence" value="ECO:0007669"/>
    <property type="project" value="UniProtKB-EC"/>
</dbReference>
<evidence type="ECO:0000313" key="11">
    <source>
        <dbReference type="Proteomes" id="UP000244223"/>
    </source>
</evidence>
<feature type="binding site" evidence="9">
    <location>
        <position position="91"/>
    </location>
    <ligand>
        <name>Fe cation</name>
        <dbReference type="ChEBI" id="CHEBI:24875"/>
        <label>2</label>
    </ligand>
</feature>
<comment type="pathway">
    <text evidence="1 9">Cofactor biosynthesis; ubiquinone biosynthesis.</text>
</comment>
<dbReference type="GO" id="GO:0046872">
    <property type="term" value="F:metal ion binding"/>
    <property type="evidence" value="ECO:0007669"/>
    <property type="project" value="UniProtKB-KW"/>
</dbReference>
<keyword evidence="5 9" id="KW-0560">Oxidoreductase</keyword>
<evidence type="ECO:0000256" key="8">
    <source>
        <dbReference type="ARBA" id="ARBA00023136"/>
    </source>
</evidence>
<dbReference type="RefSeq" id="WP_107865053.1">
    <property type="nucleotide sequence ID" value="NZ_QAON01000004.1"/>
</dbReference>
<evidence type="ECO:0000256" key="6">
    <source>
        <dbReference type="ARBA" id="ARBA00023004"/>
    </source>
</evidence>
<keyword evidence="2 9" id="KW-1003">Cell membrane</keyword>
<proteinExistence type="inferred from homology"/>
<dbReference type="InterPro" id="IPR012347">
    <property type="entry name" value="Ferritin-like"/>
</dbReference>
<dbReference type="GO" id="GO:0005886">
    <property type="term" value="C:plasma membrane"/>
    <property type="evidence" value="ECO:0007669"/>
    <property type="project" value="UniProtKB-SubCell"/>
</dbReference>
<dbReference type="InterPro" id="IPR009078">
    <property type="entry name" value="Ferritin-like_SF"/>
</dbReference>
<evidence type="ECO:0000256" key="3">
    <source>
        <dbReference type="ARBA" id="ARBA00022688"/>
    </source>
</evidence>
<keyword evidence="10" id="KW-0830">Ubiquinone</keyword>
<accession>A0A2T5J141</accession>
<dbReference type="OrthoDB" id="5192789at2"/>
<feature type="binding site" evidence="9">
    <location>
        <position position="94"/>
    </location>
    <ligand>
        <name>Fe cation</name>
        <dbReference type="ChEBI" id="CHEBI:24875"/>
        <label>1</label>
    </ligand>
</feature>
<feature type="binding site" evidence="9">
    <location>
        <position position="175"/>
    </location>
    <ligand>
        <name>Fe cation</name>
        <dbReference type="ChEBI" id="CHEBI:24875"/>
        <label>1</label>
    </ligand>
</feature>
<feature type="binding site" evidence="9">
    <location>
        <position position="61"/>
    </location>
    <ligand>
        <name>Fe cation</name>
        <dbReference type="ChEBI" id="CHEBI:24875"/>
        <label>1</label>
    </ligand>
</feature>
<keyword evidence="8 9" id="KW-0472">Membrane</keyword>
<evidence type="ECO:0000256" key="9">
    <source>
        <dbReference type="HAMAP-Rule" id="MF_01658"/>
    </source>
</evidence>
<dbReference type="Pfam" id="PF03232">
    <property type="entry name" value="COQ7"/>
    <property type="match status" value="1"/>
</dbReference>
<feature type="binding site" evidence="9">
    <location>
        <position position="175"/>
    </location>
    <ligand>
        <name>Fe cation</name>
        <dbReference type="ChEBI" id="CHEBI:24875"/>
        <label>2</label>
    </ligand>
</feature>
<dbReference type="GO" id="GO:0006744">
    <property type="term" value="P:ubiquinone biosynthetic process"/>
    <property type="evidence" value="ECO:0007669"/>
    <property type="project" value="UniProtKB-UniRule"/>
</dbReference>